<reference evidence="5" key="1">
    <citation type="submission" date="2015-03" db="EMBL/GenBank/DDBJ databases">
        <title>Wuchereria bancrofti Genome Sequencing Papua New Guinea Strain.</title>
        <authorList>
            <person name="Small S.T."/>
            <person name="Serre D."/>
            <person name="Zimmerman P.A."/>
        </authorList>
    </citation>
    <scope>NUCLEOTIDE SEQUENCE [LARGE SCALE GENOMIC DNA]</scope>
    <source>
        <strain evidence="5">pt0022</strain>
    </source>
</reference>
<feature type="region of interest" description="Disordered" evidence="2">
    <location>
        <begin position="184"/>
        <end position="320"/>
    </location>
</feature>
<name>A0AAF5PNC3_WUCBA</name>
<evidence type="ECO:0000313" key="6">
    <source>
        <dbReference type="WBParaSite" id="mrna-Wban_03186"/>
    </source>
</evidence>
<feature type="compositionally biased region" description="Low complexity" evidence="2">
    <location>
        <begin position="260"/>
        <end position="281"/>
    </location>
</feature>
<dbReference type="GO" id="GO:0042302">
    <property type="term" value="F:structural constituent of cuticle"/>
    <property type="evidence" value="ECO:0007669"/>
    <property type="project" value="InterPro"/>
</dbReference>
<dbReference type="Proteomes" id="UP000093561">
    <property type="component" value="Unassembled WGS sequence"/>
</dbReference>
<sequence>MPRTKNILIGTCGIGAATLFCLIIAIAHIINEIQMIENELDVEIEAFQLKANDLWRDMISMNITPHRQRRQYPFPGNLGIIDQSSKGRPELTAGINRYTVPTDSYGRGAQNTGTNVYTEQLGLNTSFIDDKNLQKENLCPPGPPGPPGPDGMDGLDGLDGMDAPHGADMSDVRGQLQQYETCFYCPPGPIGQPGQPGRPGPRGMRGSRGPSGANGRDGQPGLPGQMGADGAPGPPGEEGRQGEPGTDTEQVVGVPGTKGIQGPEGPPGEQGDAGEPGIPGLEGPPGERGAIGEKGDDGEQGDEGDHGEEGMPGSDSEYCPCPTRTINDNRPRHSGRINEEFLPSAEYRRFITL</sequence>
<dbReference type="InterPro" id="IPR008160">
    <property type="entry name" value="Collagen"/>
</dbReference>
<keyword evidence="3" id="KW-1133">Transmembrane helix</keyword>
<dbReference type="InterPro" id="IPR002486">
    <property type="entry name" value="Col_cuticle_N"/>
</dbReference>
<keyword evidence="3" id="KW-0472">Membrane</keyword>
<dbReference type="WBParaSite" id="mrna-Wban_03186">
    <property type="protein sequence ID" value="mrna-Wban_03186"/>
    <property type="gene ID" value="Wban_03186"/>
</dbReference>
<feature type="transmembrane region" description="Helical" evidence="3">
    <location>
        <begin position="7"/>
        <end position="30"/>
    </location>
</feature>
<keyword evidence="3" id="KW-0812">Transmembrane</keyword>
<feature type="compositionally biased region" description="Basic and acidic residues" evidence="2">
    <location>
        <begin position="290"/>
        <end position="309"/>
    </location>
</feature>
<proteinExistence type="predicted"/>
<keyword evidence="1" id="KW-0677">Repeat</keyword>
<feature type="region of interest" description="Disordered" evidence="2">
    <location>
        <begin position="133"/>
        <end position="159"/>
    </location>
</feature>
<dbReference type="PANTHER" id="PTHR24637">
    <property type="entry name" value="COLLAGEN"/>
    <property type="match status" value="1"/>
</dbReference>
<feature type="compositionally biased region" description="Pro residues" evidence="2">
    <location>
        <begin position="140"/>
        <end position="149"/>
    </location>
</feature>
<feature type="compositionally biased region" description="Low complexity" evidence="2">
    <location>
        <begin position="201"/>
        <end position="211"/>
    </location>
</feature>
<evidence type="ECO:0000256" key="3">
    <source>
        <dbReference type="SAM" id="Phobius"/>
    </source>
</evidence>
<reference evidence="5" key="2">
    <citation type="journal article" date="2016" name="Mol. Ecol.">
        <title>Population genomics of the filarial nematode parasite Wuchereria bancrofti from mosquitoes.</title>
        <authorList>
            <person name="Small S.T."/>
            <person name="Reimer L.J."/>
            <person name="Tisch D.J."/>
            <person name="King C.L."/>
            <person name="Christensen B.M."/>
            <person name="Siba P.M."/>
            <person name="Kazura J.W."/>
            <person name="Serre D."/>
            <person name="Zimmerman P.A."/>
        </authorList>
    </citation>
    <scope>NUCLEOTIDE SEQUENCE</scope>
    <source>
        <strain evidence="5">pt0022</strain>
    </source>
</reference>
<dbReference type="SMART" id="SM01088">
    <property type="entry name" value="Col_cuticle_N"/>
    <property type="match status" value="1"/>
</dbReference>
<evidence type="ECO:0000256" key="1">
    <source>
        <dbReference type="ARBA" id="ARBA00022737"/>
    </source>
</evidence>
<reference evidence="6" key="3">
    <citation type="submission" date="2024-02" db="UniProtKB">
        <authorList>
            <consortium name="WormBaseParasite"/>
        </authorList>
    </citation>
    <scope>IDENTIFICATION</scope>
    <source>
        <strain evidence="6">pt0022</strain>
    </source>
</reference>
<dbReference type="AlphaFoldDB" id="A0AAF5PNC3"/>
<evidence type="ECO:0000313" key="5">
    <source>
        <dbReference type="Proteomes" id="UP000093561"/>
    </source>
</evidence>
<dbReference type="Pfam" id="PF01484">
    <property type="entry name" value="Col_cuticle_N"/>
    <property type="match status" value="1"/>
</dbReference>
<evidence type="ECO:0000256" key="2">
    <source>
        <dbReference type="SAM" id="MobiDB-lite"/>
    </source>
</evidence>
<evidence type="ECO:0000259" key="4">
    <source>
        <dbReference type="SMART" id="SM01088"/>
    </source>
</evidence>
<protein>
    <recommendedName>
        <fullName evidence="4">Nematode cuticle collagen N-terminal domain-containing protein</fullName>
    </recommendedName>
</protein>
<accession>A0AAF5PNC3</accession>
<dbReference type="Pfam" id="PF01391">
    <property type="entry name" value="Collagen"/>
    <property type="match status" value="2"/>
</dbReference>
<dbReference type="PANTHER" id="PTHR24637:SF328">
    <property type="entry name" value="NEMATODE CUTICLE COLLAGEN N-TERMINAL DOMAIN-CONTAINING PROTEIN"/>
    <property type="match status" value="1"/>
</dbReference>
<feature type="domain" description="Nematode cuticle collagen N-terminal" evidence="4">
    <location>
        <begin position="8"/>
        <end position="58"/>
    </location>
</feature>
<organism evidence="5 6">
    <name type="scientific">Wuchereria bancrofti</name>
    <dbReference type="NCBI Taxonomy" id="6293"/>
    <lineage>
        <taxon>Eukaryota</taxon>
        <taxon>Metazoa</taxon>
        <taxon>Ecdysozoa</taxon>
        <taxon>Nematoda</taxon>
        <taxon>Chromadorea</taxon>
        <taxon>Rhabditida</taxon>
        <taxon>Spirurina</taxon>
        <taxon>Spiruromorpha</taxon>
        <taxon>Filarioidea</taxon>
        <taxon>Onchocercidae</taxon>
        <taxon>Wuchereria</taxon>
    </lineage>
</organism>